<accession>A0ABQ2XPF3</accession>
<evidence type="ECO:0000313" key="1">
    <source>
        <dbReference type="EMBL" id="GGX27670.1"/>
    </source>
</evidence>
<dbReference type="EMBL" id="BMWC01000013">
    <property type="protein sequence ID" value="GGX27670.1"/>
    <property type="molecule type" value="Genomic_DNA"/>
</dbReference>
<dbReference type="Proteomes" id="UP000617743">
    <property type="component" value="Unassembled WGS sequence"/>
</dbReference>
<keyword evidence="2" id="KW-1185">Reference proteome</keyword>
<evidence type="ECO:0000313" key="2">
    <source>
        <dbReference type="Proteomes" id="UP000617743"/>
    </source>
</evidence>
<name>A0ABQ2XPF3_9ACTN</name>
<organism evidence="1 2">
    <name type="scientific">Streptomyces lomondensis</name>
    <dbReference type="NCBI Taxonomy" id="68229"/>
    <lineage>
        <taxon>Bacteria</taxon>
        <taxon>Bacillati</taxon>
        <taxon>Actinomycetota</taxon>
        <taxon>Actinomycetes</taxon>
        <taxon>Kitasatosporales</taxon>
        <taxon>Streptomycetaceae</taxon>
        <taxon>Streptomyces</taxon>
    </lineage>
</organism>
<sequence>MAAAQSIHASDPVRVCPGGMDSTRVRTVLTSSVISSGVGPSRFLGFEVPDAVYLGVSDVRFFHGGLLEDALLAVSR</sequence>
<gene>
    <name evidence="1" type="ORF">GCM10010383_67920</name>
</gene>
<proteinExistence type="predicted"/>
<reference evidence="2" key="1">
    <citation type="journal article" date="2019" name="Int. J. Syst. Evol. Microbiol.">
        <title>The Global Catalogue of Microorganisms (GCM) 10K type strain sequencing project: providing services to taxonomists for standard genome sequencing and annotation.</title>
        <authorList>
            <consortium name="The Broad Institute Genomics Platform"/>
            <consortium name="The Broad Institute Genome Sequencing Center for Infectious Disease"/>
            <person name="Wu L."/>
            <person name="Ma J."/>
        </authorList>
    </citation>
    <scope>NUCLEOTIDE SEQUENCE [LARGE SCALE GENOMIC DNA]</scope>
    <source>
        <strain evidence="2">JCM 4866</strain>
    </source>
</reference>
<comment type="caution">
    <text evidence="1">The sequence shown here is derived from an EMBL/GenBank/DDBJ whole genome shotgun (WGS) entry which is preliminary data.</text>
</comment>
<protein>
    <submittedName>
        <fullName evidence="1">Uncharacterized protein</fullName>
    </submittedName>
</protein>